<dbReference type="SUPFAM" id="SSF81301">
    <property type="entry name" value="Nucleotidyltransferase"/>
    <property type="match status" value="1"/>
</dbReference>
<feature type="domain" description="Poly(A) polymerase nucleotidyltransferase" evidence="17">
    <location>
        <begin position="24"/>
        <end position="218"/>
    </location>
</feature>
<keyword evidence="9 13" id="KW-0460">Magnesium</keyword>
<keyword evidence="10 11" id="KW-0539">Nucleus</keyword>
<feature type="binding site" evidence="12">
    <location>
        <position position="232"/>
    </location>
    <ligand>
        <name>ATP</name>
        <dbReference type="ChEBI" id="CHEBI:30616"/>
    </ligand>
</feature>
<evidence type="ECO:0000313" key="19">
    <source>
        <dbReference type="Proteomes" id="UP000812966"/>
    </source>
</evidence>
<dbReference type="GO" id="GO:0006397">
    <property type="term" value="P:mRNA processing"/>
    <property type="evidence" value="ECO:0007669"/>
    <property type="project" value="UniProtKB-KW"/>
</dbReference>
<dbReference type="Proteomes" id="UP000812966">
    <property type="component" value="Unassembled WGS sequence"/>
</dbReference>
<comment type="similarity">
    <text evidence="3 11">Belongs to the poly(A) polymerase family.</text>
</comment>
<feature type="binding site" evidence="12">
    <location>
        <begin position="250"/>
        <end position="251"/>
    </location>
    <ligand>
        <name>ATP</name>
        <dbReference type="ChEBI" id="CHEBI:30616"/>
    </ligand>
</feature>
<accession>A0A8K0JRR8</accession>
<dbReference type="PIRSF" id="PIRSF018425">
    <property type="entry name" value="PolyA_polymerase"/>
    <property type="match status" value="1"/>
</dbReference>
<dbReference type="InterPro" id="IPR011068">
    <property type="entry name" value="NuclTrfase_I-like_C"/>
</dbReference>
<dbReference type="CDD" id="cd05402">
    <property type="entry name" value="NT_PAP_TUTase"/>
    <property type="match status" value="1"/>
</dbReference>
<organism evidence="18 19">
    <name type="scientific">Filobasidium floriforme</name>
    <dbReference type="NCBI Taxonomy" id="5210"/>
    <lineage>
        <taxon>Eukaryota</taxon>
        <taxon>Fungi</taxon>
        <taxon>Dikarya</taxon>
        <taxon>Basidiomycota</taxon>
        <taxon>Agaricomycotina</taxon>
        <taxon>Tremellomycetes</taxon>
        <taxon>Filobasidiales</taxon>
        <taxon>Filobasidiaceae</taxon>
        <taxon>Filobasidium</taxon>
    </lineage>
</organism>
<evidence type="ECO:0000256" key="13">
    <source>
        <dbReference type="PIRSR" id="PIRSR018425-2"/>
    </source>
</evidence>
<keyword evidence="5 11" id="KW-0808">Transferase</keyword>
<keyword evidence="19" id="KW-1185">Reference proteome</keyword>
<evidence type="ECO:0000256" key="5">
    <source>
        <dbReference type="ARBA" id="ARBA00022679"/>
    </source>
</evidence>
<evidence type="ECO:0000256" key="11">
    <source>
        <dbReference type="PIRNR" id="PIRNR018425"/>
    </source>
</evidence>
<dbReference type="FunFam" id="1.10.1410.10:FF:000001">
    <property type="entry name" value="Putative poly(A) polymerase gamma"/>
    <property type="match status" value="1"/>
</dbReference>
<comment type="cofactor">
    <cofactor evidence="1">
        <name>Mn(2+)</name>
        <dbReference type="ChEBI" id="CHEBI:29035"/>
    </cofactor>
</comment>
<evidence type="ECO:0000256" key="9">
    <source>
        <dbReference type="ARBA" id="ARBA00022842"/>
    </source>
</evidence>
<feature type="binding site" evidence="13">
    <location>
        <position position="119"/>
    </location>
    <ligand>
        <name>Mg(2+)</name>
        <dbReference type="ChEBI" id="CHEBI:18420"/>
        <label>2</label>
        <note>catalytic</note>
    </ligand>
</feature>
<evidence type="ECO:0000256" key="7">
    <source>
        <dbReference type="ARBA" id="ARBA00022741"/>
    </source>
</evidence>
<feature type="domain" description="Poly(A) polymerase central" evidence="16">
    <location>
        <begin position="223"/>
        <end position="372"/>
    </location>
</feature>
<dbReference type="InterPro" id="IPR043519">
    <property type="entry name" value="NT_sf"/>
</dbReference>
<evidence type="ECO:0000256" key="14">
    <source>
        <dbReference type="SAM" id="MobiDB-lite"/>
    </source>
</evidence>
<evidence type="ECO:0000256" key="4">
    <source>
        <dbReference type="ARBA" id="ARBA00022664"/>
    </source>
</evidence>
<feature type="binding site" evidence="12">
    <location>
        <position position="241"/>
    </location>
    <ligand>
        <name>ATP</name>
        <dbReference type="ChEBI" id="CHEBI:30616"/>
    </ligand>
</feature>
<dbReference type="SUPFAM" id="SSF81631">
    <property type="entry name" value="PAP/OAS1 substrate-binding domain"/>
    <property type="match status" value="1"/>
</dbReference>
<feature type="compositionally biased region" description="Low complexity" evidence="14">
    <location>
        <begin position="8"/>
        <end position="21"/>
    </location>
</feature>
<dbReference type="Pfam" id="PF20750">
    <property type="entry name" value="PAP_NTPase"/>
    <property type="match status" value="1"/>
</dbReference>
<feature type="domain" description="Poly(A) polymerase RNA-binding" evidence="15">
    <location>
        <begin position="375"/>
        <end position="535"/>
    </location>
</feature>
<evidence type="ECO:0000259" key="16">
    <source>
        <dbReference type="Pfam" id="PF04928"/>
    </source>
</evidence>
<evidence type="ECO:0000256" key="10">
    <source>
        <dbReference type="ARBA" id="ARBA00023242"/>
    </source>
</evidence>
<dbReference type="Pfam" id="PF04926">
    <property type="entry name" value="PAP_RNA-bind"/>
    <property type="match status" value="1"/>
</dbReference>
<evidence type="ECO:0000256" key="6">
    <source>
        <dbReference type="ARBA" id="ARBA00022723"/>
    </source>
</evidence>
<dbReference type="Pfam" id="PF04928">
    <property type="entry name" value="PAP_central"/>
    <property type="match status" value="1"/>
</dbReference>
<feature type="binding site" evidence="12">
    <location>
        <position position="171"/>
    </location>
    <ligand>
        <name>ATP</name>
        <dbReference type="ChEBI" id="CHEBI:30616"/>
    </ligand>
</feature>
<sequence>MAIYSGVQHQQHAQAAPQQQAYKGPTPPISLDEATPHELQLTESLKTFLKVEMNAYETDKESRVRESVLGSIQTIVKDFVKEVYMRQGVSEAQAVDAGGKIYTFGSYRLGVHGPNSDIDTLVVCPKRVTVDDFFTVFYEKLQKDISATELTPVREAFVPIIKAVIKGVDIDFAFATVNREKVPVDLDLTDDRILVGADERNARSLNGSRVTDSMLNLVPDVETFRDTLRAIKVWAKQRAIYSNILGFLGGVQWALLVARTCQLYPRAAPAALVQRLFVVFRHWRWPQPVILKKLEGRTGVAGTLNLKEWNPAIYPTDKAHLMPIITPAYPVMCATHNVSSSTMSVMQSEFDRGAEICRKIEDGTAAWKDLFAPSEFFDKYKWYLAIIASTGTEEAMHTWSGTVESKLRTLVVNLEQNTPIIQVAHPWIEGKSAVHVCQGEFEIRQAAAGNGGEIPRRTESEEGVSKVWTTTFYIGLGLVKPKKSENGEKQQMDISYPTSAFIRAVKAWDQYDEPSMGITIKPVKQNQLPTELRSHKAGQGTAEKENRKRKGGKQGTSTPEGRAQDGQLRQFKRMRSNNEPGFGLMGAPAVSTATNGSSSLPPSSMAGSITPESGLAGQSADVNAMATDLSQQEMASFASAAAGVTDHLNNEGKLVLPHQQDPNQIGLPVVQ</sequence>
<dbReference type="GO" id="GO:0005524">
    <property type="term" value="F:ATP binding"/>
    <property type="evidence" value="ECO:0007669"/>
    <property type="project" value="UniProtKB-UniRule"/>
</dbReference>
<comment type="catalytic activity">
    <reaction evidence="11">
        <text>RNA(n) + ATP = RNA(n)-3'-adenine ribonucleotide + diphosphate</text>
        <dbReference type="Rhea" id="RHEA:11332"/>
        <dbReference type="Rhea" id="RHEA-COMP:14527"/>
        <dbReference type="Rhea" id="RHEA-COMP:17347"/>
        <dbReference type="ChEBI" id="CHEBI:30616"/>
        <dbReference type="ChEBI" id="CHEBI:33019"/>
        <dbReference type="ChEBI" id="CHEBI:140395"/>
        <dbReference type="ChEBI" id="CHEBI:173115"/>
        <dbReference type="EC" id="2.7.7.19"/>
    </reaction>
</comment>
<evidence type="ECO:0000256" key="8">
    <source>
        <dbReference type="ARBA" id="ARBA00022840"/>
    </source>
</evidence>
<feature type="binding site" evidence="13">
    <location>
        <position position="117"/>
    </location>
    <ligand>
        <name>Mg(2+)</name>
        <dbReference type="ChEBI" id="CHEBI:18420"/>
        <label>1</label>
        <note>catalytic</note>
    </ligand>
</feature>
<dbReference type="AlphaFoldDB" id="A0A8K0JRR8"/>
<dbReference type="SUPFAM" id="SSF55003">
    <property type="entry name" value="PAP/Archaeal CCA-adding enzyme, C-terminal domain"/>
    <property type="match status" value="1"/>
</dbReference>
<dbReference type="GO" id="GO:0003723">
    <property type="term" value="F:RNA binding"/>
    <property type="evidence" value="ECO:0007669"/>
    <property type="project" value="UniProtKB-UniRule"/>
</dbReference>
<dbReference type="PANTHER" id="PTHR10682">
    <property type="entry name" value="POLY A POLYMERASE"/>
    <property type="match status" value="1"/>
</dbReference>
<feature type="region of interest" description="Disordered" evidence="14">
    <location>
        <begin position="1"/>
        <end position="33"/>
    </location>
</feature>
<dbReference type="GO" id="GO:1990817">
    <property type="term" value="F:poly(A) RNA polymerase activity"/>
    <property type="evidence" value="ECO:0007669"/>
    <property type="project" value="UniProtKB-UniRule"/>
</dbReference>
<dbReference type="InterPro" id="IPR007012">
    <property type="entry name" value="PolA_pol_cen_dom"/>
</dbReference>
<evidence type="ECO:0000256" key="2">
    <source>
        <dbReference type="ARBA" id="ARBA00004123"/>
    </source>
</evidence>
<keyword evidence="8 11" id="KW-0067">ATP-binding</keyword>
<dbReference type="PANTHER" id="PTHR10682:SF10">
    <property type="entry name" value="POLYNUCLEOTIDE ADENYLYLTRANSFERASE"/>
    <property type="match status" value="1"/>
</dbReference>
<evidence type="ECO:0000256" key="1">
    <source>
        <dbReference type="ARBA" id="ARBA00001936"/>
    </source>
</evidence>
<feature type="binding site" evidence="13">
    <location>
        <position position="171"/>
    </location>
    <ligand>
        <name>Mg(2+)</name>
        <dbReference type="ChEBI" id="CHEBI:18420"/>
        <label>2</label>
        <note>catalytic</note>
    </ligand>
</feature>
<protein>
    <recommendedName>
        <fullName evidence="11">Poly(A) polymerase</fullName>
        <ecNumber evidence="11">2.7.7.19</ecNumber>
    </recommendedName>
</protein>
<dbReference type="FunFam" id="3.30.460.10:FF:000002">
    <property type="entry name" value="Poly(A) polymerase alpha, putative"/>
    <property type="match status" value="1"/>
</dbReference>
<dbReference type="GO" id="GO:0046872">
    <property type="term" value="F:metal ion binding"/>
    <property type="evidence" value="ECO:0007669"/>
    <property type="project" value="UniProtKB-KW"/>
</dbReference>
<proteinExistence type="inferred from homology"/>
<dbReference type="Gene3D" id="1.10.1410.10">
    <property type="match status" value="1"/>
</dbReference>
<dbReference type="Gene3D" id="3.30.70.590">
    <property type="entry name" value="Poly(A) polymerase predicted RNA binding domain"/>
    <property type="match status" value="1"/>
</dbReference>
<dbReference type="EMBL" id="JABELV010000017">
    <property type="protein sequence ID" value="KAG7566989.1"/>
    <property type="molecule type" value="Genomic_DNA"/>
</dbReference>
<comment type="function">
    <text evidence="11">Polymerase that creates the 3'-poly(A) tail of mRNA's.</text>
</comment>
<dbReference type="InterPro" id="IPR048840">
    <property type="entry name" value="PolA_pol_NTPase"/>
</dbReference>
<feature type="binding site" evidence="13">
    <location>
        <position position="117"/>
    </location>
    <ligand>
        <name>Mg(2+)</name>
        <dbReference type="ChEBI" id="CHEBI:18420"/>
        <label>2</label>
        <note>catalytic</note>
    </ligand>
</feature>
<dbReference type="Gene3D" id="3.30.460.10">
    <property type="entry name" value="Beta Polymerase, domain 2"/>
    <property type="match status" value="1"/>
</dbReference>
<name>A0A8K0JRR8_9TREE</name>
<dbReference type="EC" id="2.7.7.19" evidence="11"/>
<reference evidence="18" key="1">
    <citation type="submission" date="2020-04" db="EMBL/GenBank/DDBJ databases">
        <title>Analysis of mating type loci in Filobasidium floriforme.</title>
        <authorList>
            <person name="Nowrousian M."/>
        </authorList>
    </citation>
    <scope>NUCLEOTIDE SEQUENCE</scope>
    <source>
        <strain evidence="18">CBS 6242</strain>
    </source>
</reference>
<keyword evidence="7 11" id="KW-0547">Nucleotide-binding</keyword>
<evidence type="ECO:0000256" key="12">
    <source>
        <dbReference type="PIRSR" id="PIRSR018425-1"/>
    </source>
</evidence>
<feature type="binding site" evidence="12">
    <location>
        <begin position="104"/>
        <end position="106"/>
    </location>
    <ligand>
        <name>ATP</name>
        <dbReference type="ChEBI" id="CHEBI:30616"/>
    </ligand>
</feature>
<feature type="region of interest" description="Disordered" evidence="14">
    <location>
        <begin position="520"/>
        <end position="615"/>
    </location>
</feature>
<keyword evidence="6 13" id="KW-0479">Metal-binding</keyword>
<dbReference type="InterPro" id="IPR014492">
    <property type="entry name" value="PolyA_polymerase"/>
</dbReference>
<dbReference type="InterPro" id="IPR007010">
    <property type="entry name" value="PolA_pol_RNA-bd_dom"/>
</dbReference>
<evidence type="ECO:0000313" key="18">
    <source>
        <dbReference type="EMBL" id="KAG7566989.1"/>
    </source>
</evidence>
<evidence type="ECO:0000259" key="17">
    <source>
        <dbReference type="Pfam" id="PF20750"/>
    </source>
</evidence>
<gene>
    <name evidence="18" type="ORF">FFLO_01248</name>
</gene>
<evidence type="ECO:0000256" key="3">
    <source>
        <dbReference type="ARBA" id="ARBA00010912"/>
    </source>
</evidence>
<comment type="caution">
    <text evidence="18">The sequence shown here is derived from an EMBL/GenBank/DDBJ whole genome shotgun (WGS) entry which is preliminary data.</text>
</comment>
<dbReference type="GO" id="GO:0031123">
    <property type="term" value="P:RNA 3'-end processing"/>
    <property type="evidence" value="ECO:0007669"/>
    <property type="project" value="InterPro"/>
</dbReference>
<evidence type="ECO:0000259" key="15">
    <source>
        <dbReference type="Pfam" id="PF04926"/>
    </source>
</evidence>
<dbReference type="GO" id="GO:0005634">
    <property type="term" value="C:nucleus"/>
    <property type="evidence" value="ECO:0007669"/>
    <property type="project" value="UniProtKB-SubCell"/>
</dbReference>
<feature type="binding site" evidence="12">
    <location>
        <begin position="117"/>
        <end position="119"/>
    </location>
    <ligand>
        <name>ATP</name>
        <dbReference type="ChEBI" id="CHEBI:30616"/>
    </ligand>
</feature>
<comment type="cofactor">
    <cofactor evidence="13">
        <name>Mg(2+)</name>
        <dbReference type="ChEBI" id="CHEBI:18420"/>
    </cofactor>
    <text evidence="13">Binds 2 magnesium ions. Also active with manganese.</text>
</comment>
<feature type="binding site" evidence="13">
    <location>
        <position position="119"/>
    </location>
    <ligand>
        <name>Mg(2+)</name>
        <dbReference type="ChEBI" id="CHEBI:18420"/>
        <label>1</label>
        <note>catalytic</note>
    </ligand>
</feature>
<keyword evidence="4 11" id="KW-0507">mRNA processing</keyword>
<comment type="subcellular location">
    <subcellularLocation>
        <location evidence="2 11">Nucleus</location>
    </subcellularLocation>
</comment>